<dbReference type="PATRIC" id="fig|1618642.3.peg.789"/>
<dbReference type="NCBIfam" id="TIGR01574">
    <property type="entry name" value="miaB-methiolase"/>
    <property type="match status" value="1"/>
</dbReference>
<evidence type="ECO:0000256" key="7">
    <source>
        <dbReference type="ARBA" id="ARBA00023004"/>
    </source>
</evidence>
<dbReference type="SFLD" id="SFLDG01061">
    <property type="entry name" value="methylthiotransferase"/>
    <property type="match status" value="1"/>
</dbReference>
<evidence type="ECO:0000256" key="2">
    <source>
        <dbReference type="ARBA" id="ARBA00003234"/>
    </source>
</evidence>
<dbReference type="InterPro" id="IPR020612">
    <property type="entry name" value="Methylthiotransferase_CS"/>
</dbReference>
<dbReference type="AlphaFoldDB" id="A0A0G0SB75"/>
<dbReference type="PROSITE" id="PS51449">
    <property type="entry name" value="MTTASE_N"/>
    <property type="match status" value="1"/>
</dbReference>
<dbReference type="SFLD" id="SFLDS00029">
    <property type="entry name" value="Radical_SAM"/>
    <property type="match status" value="1"/>
</dbReference>
<evidence type="ECO:0000259" key="15">
    <source>
        <dbReference type="PROSITE" id="PS51918"/>
    </source>
</evidence>
<evidence type="ECO:0000256" key="4">
    <source>
        <dbReference type="ARBA" id="ARBA00022679"/>
    </source>
</evidence>
<evidence type="ECO:0000256" key="3">
    <source>
        <dbReference type="ARBA" id="ARBA00022485"/>
    </source>
</evidence>
<dbReference type="FunFam" id="3.80.30.20:FF:000001">
    <property type="entry name" value="tRNA-2-methylthio-N(6)-dimethylallyladenosine synthase 2"/>
    <property type="match status" value="1"/>
</dbReference>
<evidence type="ECO:0000256" key="11">
    <source>
        <dbReference type="ARBA" id="ARBA00080698"/>
    </source>
</evidence>
<dbReference type="InterPro" id="IPR058240">
    <property type="entry name" value="rSAM_sf"/>
</dbReference>
<sequence>MKKTYHIITIGCQMNKSDSERMANFLEELGYETTEEKYKADLVIINTCGVRQLAEDRIYGFVPRIKKENPKVKIVITGCLSGRTDVQRRMNDYVDLWLLTKDMTKLAEFLNKADKRELPDSYLKIKPKYDSTFSALVPIGNGCDNFCTYCVVPHARGREVYRPAEDIINEVKELVGKGYKEIILIAQNVNSYESIINYELSITNKGNGRKINKKINFAELIRLVNDIPGNFWIRFATSHPKDMSDELIKALAECEKACHHIHLPVQAGDDEILARMNRKYTVEHYLKLIKKIKTAMPDASITTDIIVGFPGESKKQFAGSVKLAKEANFDMIFIGKYSPRPGTAAQKMKDDVSKLEKKNRELALTKVYKKSTLENNKKDLGLSFELLVESAGKGYSYGRTRTNKYVRIVNNPLKENLVGKFVVVKIVKANDFGLDGELVLE</sequence>
<keyword evidence="3" id="KW-0004">4Fe-4S</keyword>
<dbReference type="GO" id="GO:0005829">
    <property type="term" value="C:cytosol"/>
    <property type="evidence" value="ECO:0007669"/>
    <property type="project" value="TreeGrafter"/>
</dbReference>
<dbReference type="EC" id="2.8.4.3" evidence="9"/>
<dbReference type="SUPFAM" id="SSF102114">
    <property type="entry name" value="Radical SAM enzymes"/>
    <property type="match status" value="1"/>
</dbReference>
<dbReference type="GO" id="GO:0046872">
    <property type="term" value="F:metal ion binding"/>
    <property type="evidence" value="ECO:0007669"/>
    <property type="project" value="UniProtKB-KW"/>
</dbReference>
<evidence type="ECO:0000313" key="17">
    <source>
        <dbReference type="Proteomes" id="UP000034137"/>
    </source>
</evidence>
<dbReference type="SFLD" id="SFLDG01082">
    <property type="entry name" value="B12-binding_domain_containing"/>
    <property type="match status" value="1"/>
</dbReference>
<dbReference type="Gene3D" id="3.40.50.12160">
    <property type="entry name" value="Methylthiotransferase, N-terminal domain"/>
    <property type="match status" value="1"/>
</dbReference>
<dbReference type="NCBIfam" id="TIGR00089">
    <property type="entry name" value="MiaB/RimO family radical SAM methylthiotransferase"/>
    <property type="match status" value="1"/>
</dbReference>
<dbReference type="GO" id="GO:0051539">
    <property type="term" value="F:4 iron, 4 sulfur cluster binding"/>
    <property type="evidence" value="ECO:0007669"/>
    <property type="project" value="UniProtKB-KW"/>
</dbReference>
<comment type="function">
    <text evidence="2">Catalyzes the methylthiolation of N6-(dimethylallyl)adenosine (i(6)A), leading to the formation of 2-methylthio-N6-(dimethylallyl)adenosine (ms(2)i(6)A) at position 37 in tRNAs that read codons beginning with uridine.</text>
</comment>
<comment type="caution">
    <text evidence="16">The sequence shown here is derived from an EMBL/GenBank/DDBJ whole genome shotgun (WGS) entry which is preliminary data.</text>
</comment>
<evidence type="ECO:0000256" key="5">
    <source>
        <dbReference type="ARBA" id="ARBA00022691"/>
    </source>
</evidence>
<protein>
    <recommendedName>
        <fullName evidence="10">tRNA-2-methylthio-N(6)-dimethylallyladenosine synthase</fullName>
        <ecNumber evidence="9">2.8.4.3</ecNumber>
    </recommendedName>
    <alternativeName>
        <fullName evidence="12">(Dimethylallyl)adenosine tRNA methylthiotransferase MiaB</fullName>
    </alternativeName>
    <alternativeName>
        <fullName evidence="11">tRNA-i(6)A37 methylthiotransferase</fullName>
    </alternativeName>
</protein>
<dbReference type="Pfam" id="PF00919">
    <property type="entry name" value="UPF0004"/>
    <property type="match status" value="1"/>
</dbReference>
<name>A0A0G0SB75_9BACT</name>
<evidence type="ECO:0000256" key="12">
    <source>
        <dbReference type="ARBA" id="ARBA00081141"/>
    </source>
</evidence>
<feature type="domain" description="Radical SAM core" evidence="15">
    <location>
        <begin position="129"/>
        <end position="374"/>
    </location>
</feature>
<dbReference type="FunFam" id="3.40.50.12160:FF:000003">
    <property type="entry name" value="CDK5 regulatory subunit-associated protein 1"/>
    <property type="match status" value="1"/>
</dbReference>
<evidence type="ECO:0000259" key="14">
    <source>
        <dbReference type="PROSITE" id="PS51449"/>
    </source>
</evidence>
<dbReference type="SMART" id="SM00729">
    <property type="entry name" value="Elp3"/>
    <property type="match status" value="1"/>
</dbReference>
<evidence type="ECO:0000256" key="1">
    <source>
        <dbReference type="ARBA" id="ARBA00001966"/>
    </source>
</evidence>
<feature type="domain" description="MTTase N-terminal" evidence="14">
    <location>
        <begin position="3"/>
        <end position="115"/>
    </location>
</feature>
<evidence type="ECO:0000256" key="6">
    <source>
        <dbReference type="ARBA" id="ARBA00022723"/>
    </source>
</evidence>
<evidence type="ECO:0000259" key="13">
    <source>
        <dbReference type="PROSITE" id="PS50926"/>
    </source>
</evidence>
<dbReference type="InterPro" id="IPR005839">
    <property type="entry name" value="Methylthiotransferase"/>
</dbReference>
<dbReference type="InterPro" id="IPR007197">
    <property type="entry name" value="rSAM"/>
</dbReference>
<dbReference type="InterPro" id="IPR038135">
    <property type="entry name" value="Methylthiotransferase_N_sf"/>
</dbReference>
<dbReference type="Pfam" id="PF04055">
    <property type="entry name" value="Radical_SAM"/>
    <property type="match status" value="1"/>
</dbReference>
<dbReference type="InterPro" id="IPR023404">
    <property type="entry name" value="rSAM_horseshoe"/>
</dbReference>
<evidence type="ECO:0000256" key="10">
    <source>
        <dbReference type="ARBA" id="ARBA00068570"/>
    </source>
</evidence>
<dbReference type="Proteomes" id="UP000034137">
    <property type="component" value="Unassembled WGS sequence"/>
</dbReference>
<keyword evidence="4 16" id="KW-0808">Transferase</keyword>
<dbReference type="Pfam" id="PF01938">
    <property type="entry name" value="TRAM"/>
    <property type="match status" value="1"/>
</dbReference>
<comment type="cofactor">
    <cofactor evidence="1">
        <name>[4Fe-4S] cluster</name>
        <dbReference type="ChEBI" id="CHEBI:49883"/>
    </cofactor>
</comment>
<feature type="domain" description="TRAM" evidence="13">
    <location>
        <begin position="377"/>
        <end position="440"/>
    </location>
</feature>
<dbReference type="PROSITE" id="PS51918">
    <property type="entry name" value="RADICAL_SAM"/>
    <property type="match status" value="1"/>
</dbReference>
<evidence type="ECO:0000313" key="16">
    <source>
        <dbReference type="EMBL" id="KKR31995.1"/>
    </source>
</evidence>
<dbReference type="EMBL" id="LBXO01000045">
    <property type="protein sequence ID" value="KKR31995.1"/>
    <property type="molecule type" value="Genomic_DNA"/>
</dbReference>
<organism evidence="16 17">
    <name type="scientific">Candidatus Falkowbacteria bacterium GW2011_GWF2_39_8</name>
    <dbReference type="NCBI Taxonomy" id="1618642"/>
    <lineage>
        <taxon>Bacteria</taxon>
        <taxon>Candidatus Falkowiibacteriota</taxon>
    </lineage>
</organism>
<dbReference type="PANTHER" id="PTHR43020">
    <property type="entry name" value="CDK5 REGULATORY SUBUNIT-ASSOCIATED PROTEIN 1"/>
    <property type="match status" value="1"/>
</dbReference>
<dbReference type="InterPro" id="IPR002792">
    <property type="entry name" value="TRAM_dom"/>
</dbReference>
<evidence type="ECO:0000256" key="8">
    <source>
        <dbReference type="ARBA" id="ARBA00023014"/>
    </source>
</evidence>
<gene>
    <name evidence="16" type="ORF">UT64_C0045G0004</name>
</gene>
<keyword evidence="8" id="KW-0411">Iron-sulfur</keyword>
<accession>A0A0G0SB75</accession>
<evidence type="ECO:0000256" key="9">
    <source>
        <dbReference type="ARBA" id="ARBA00033765"/>
    </source>
</evidence>
<keyword evidence="6" id="KW-0479">Metal-binding</keyword>
<dbReference type="Gene3D" id="3.80.30.20">
    <property type="entry name" value="tm_1862 like domain"/>
    <property type="match status" value="1"/>
</dbReference>
<dbReference type="InterPro" id="IPR013848">
    <property type="entry name" value="Methylthiotransferase_N"/>
</dbReference>
<dbReference type="PROSITE" id="PS01278">
    <property type="entry name" value="MTTASE_RADICAL"/>
    <property type="match status" value="1"/>
</dbReference>
<proteinExistence type="predicted"/>
<dbReference type="PANTHER" id="PTHR43020:SF2">
    <property type="entry name" value="MITOCHONDRIAL TRNA METHYLTHIOTRANSFERASE CDK5RAP1"/>
    <property type="match status" value="1"/>
</dbReference>
<dbReference type="PROSITE" id="PS50926">
    <property type="entry name" value="TRAM"/>
    <property type="match status" value="1"/>
</dbReference>
<dbReference type="GO" id="GO:0035597">
    <property type="term" value="F:tRNA-2-methylthio-N(6)-dimethylallyladenosine(37) synthase activity"/>
    <property type="evidence" value="ECO:0007669"/>
    <property type="project" value="UniProtKB-EC"/>
</dbReference>
<keyword evidence="7" id="KW-0408">Iron</keyword>
<dbReference type="InterPro" id="IPR006638">
    <property type="entry name" value="Elp3/MiaA/NifB-like_rSAM"/>
</dbReference>
<keyword evidence="5" id="KW-0949">S-adenosyl-L-methionine</keyword>
<reference evidence="16 17" key="1">
    <citation type="journal article" date="2015" name="Nature">
        <title>rRNA introns, odd ribosomes, and small enigmatic genomes across a large radiation of phyla.</title>
        <authorList>
            <person name="Brown C.T."/>
            <person name="Hug L.A."/>
            <person name="Thomas B.C."/>
            <person name="Sharon I."/>
            <person name="Castelle C.J."/>
            <person name="Singh A."/>
            <person name="Wilkins M.J."/>
            <person name="Williams K.H."/>
            <person name="Banfield J.F."/>
        </authorList>
    </citation>
    <scope>NUCLEOTIDE SEQUENCE [LARGE SCALE GENOMIC DNA]</scope>
</reference>
<dbReference type="CDD" id="cd01335">
    <property type="entry name" value="Radical_SAM"/>
    <property type="match status" value="1"/>
</dbReference>